<dbReference type="Gene3D" id="3.40.50.2000">
    <property type="entry name" value="Glycogen Phosphorylase B"/>
    <property type="match status" value="2"/>
</dbReference>
<evidence type="ECO:0000313" key="4">
    <source>
        <dbReference type="Proteomes" id="UP001296706"/>
    </source>
</evidence>
<dbReference type="SUPFAM" id="SSF53756">
    <property type="entry name" value="UDP-Glycosyltransferase/glycogen phosphorylase"/>
    <property type="match status" value="1"/>
</dbReference>
<dbReference type="EMBL" id="JAAXKY010000174">
    <property type="protein sequence ID" value="NMH81834.1"/>
    <property type="molecule type" value="Genomic_DNA"/>
</dbReference>
<dbReference type="PANTHER" id="PTHR30160:SF1">
    <property type="entry name" value="LIPOPOLYSACCHARIDE 1,2-N-ACETYLGLUCOSAMINETRANSFERASE-RELATED"/>
    <property type="match status" value="1"/>
</dbReference>
<comment type="caution">
    <text evidence="3">The sequence shown here is derived from an EMBL/GenBank/DDBJ whole genome shotgun (WGS) entry which is preliminary data.</text>
</comment>
<dbReference type="PANTHER" id="PTHR30160">
    <property type="entry name" value="TETRAACYLDISACCHARIDE 4'-KINASE-RELATED"/>
    <property type="match status" value="1"/>
</dbReference>
<gene>
    <name evidence="3" type="ORF">HF577_32680</name>
</gene>
<proteinExistence type="predicted"/>
<organism evidence="3 4">
    <name type="scientific">Pseudonocardia xinjiangensis</name>
    <dbReference type="NCBI Taxonomy" id="75289"/>
    <lineage>
        <taxon>Bacteria</taxon>
        <taxon>Bacillati</taxon>
        <taxon>Actinomycetota</taxon>
        <taxon>Actinomycetes</taxon>
        <taxon>Pseudonocardiales</taxon>
        <taxon>Pseudonocardiaceae</taxon>
        <taxon>Pseudonocardia</taxon>
    </lineage>
</organism>
<protein>
    <submittedName>
        <fullName evidence="3">Glycosyltransferase family 9 protein</fullName>
    </submittedName>
</protein>
<keyword evidence="2" id="KW-0808">Transferase</keyword>
<dbReference type="InterPro" id="IPR051199">
    <property type="entry name" value="LPS_LOS_Heptosyltrfase"/>
</dbReference>
<evidence type="ECO:0000313" key="3">
    <source>
        <dbReference type="EMBL" id="NMH81834.1"/>
    </source>
</evidence>
<evidence type="ECO:0000256" key="1">
    <source>
        <dbReference type="ARBA" id="ARBA00022676"/>
    </source>
</evidence>
<keyword evidence="4" id="KW-1185">Reference proteome</keyword>
<dbReference type="CDD" id="cd03789">
    <property type="entry name" value="GT9_LPS_heptosyltransferase"/>
    <property type="match status" value="1"/>
</dbReference>
<reference evidence="3 4" key="1">
    <citation type="submission" date="2020-04" db="EMBL/GenBank/DDBJ databases">
        <authorList>
            <person name="Klaysubun C."/>
            <person name="Duangmal K."/>
            <person name="Lipun K."/>
        </authorList>
    </citation>
    <scope>NUCLEOTIDE SEQUENCE [LARGE SCALE GENOMIC DNA]</scope>
    <source>
        <strain evidence="3 4">JCM 11839</strain>
    </source>
</reference>
<evidence type="ECO:0000256" key="2">
    <source>
        <dbReference type="ARBA" id="ARBA00022679"/>
    </source>
</evidence>
<name>A0ABX1RPN0_9PSEU</name>
<keyword evidence="1" id="KW-0328">Glycosyltransferase</keyword>
<dbReference type="Proteomes" id="UP001296706">
    <property type="component" value="Unassembled WGS sequence"/>
</dbReference>
<accession>A0ABX1RPN0</accession>
<sequence length="317" mass="33760">MVLVLRALNLGDLLVTVPALRALRREFPGHRIVLATPQVLAPLVERTGAVDEILPTADPGQLRWDRRPPDLAVNLHGTGPQSHRALDALAPRRRIGWRAPGWDGPYRDEIAARHPHERERWCALLTEHGIPADPTDLRLAPPVHPGPAAPALVHPGARFGAKRWPADRFAEVAAALERPDRPVLVTGTADEHVLADRVANAAGLPGDRVLAGRTDLHELCRLVAGAALVVSGDTGIAHLAAAFGTPSVTLFGPVGPEQWGPPRDGPHRTLGDASLRRGDPFADDPDPALLAVTVAEVLTAAAAVRRRGGELSDAVSR</sequence>
<dbReference type="Pfam" id="PF01075">
    <property type="entry name" value="Glyco_transf_9"/>
    <property type="match status" value="1"/>
</dbReference>
<dbReference type="InterPro" id="IPR002201">
    <property type="entry name" value="Glyco_trans_9"/>
</dbReference>